<dbReference type="AlphaFoldDB" id="T1AWZ7"/>
<name>T1AWZ7_9ZZZZ</name>
<keyword evidence="1 2" id="KW-0413">Isomerase</keyword>
<dbReference type="InterPro" id="IPR000652">
    <property type="entry name" value="Triosephosphate_isomerase"/>
</dbReference>
<proteinExistence type="predicted"/>
<dbReference type="GO" id="GO:0004807">
    <property type="term" value="F:triose-phosphate isomerase activity"/>
    <property type="evidence" value="ECO:0007669"/>
    <property type="project" value="InterPro"/>
</dbReference>
<comment type="caution">
    <text evidence="2">The sequence shown here is derived from an EMBL/GenBank/DDBJ whole genome shotgun (WGS) entry which is preliminary data.</text>
</comment>
<dbReference type="GO" id="GO:0046166">
    <property type="term" value="P:glyceraldehyde-3-phosphate biosynthetic process"/>
    <property type="evidence" value="ECO:0007669"/>
    <property type="project" value="TreeGrafter"/>
</dbReference>
<dbReference type="GO" id="GO:0006094">
    <property type="term" value="P:gluconeogenesis"/>
    <property type="evidence" value="ECO:0007669"/>
    <property type="project" value="TreeGrafter"/>
</dbReference>
<dbReference type="GO" id="GO:0019563">
    <property type="term" value="P:glycerol catabolic process"/>
    <property type="evidence" value="ECO:0007669"/>
    <property type="project" value="TreeGrafter"/>
</dbReference>
<dbReference type="GO" id="GO:0005829">
    <property type="term" value="C:cytosol"/>
    <property type="evidence" value="ECO:0007669"/>
    <property type="project" value="TreeGrafter"/>
</dbReference>
<dbReference type="CDD" id="cd00311">
    <property type="entry name" value="TIM"/>
    <property type="match status" value="1"/>
</dbReference>
<dbReference type="PROSITE" id="PS00171">
    <property type="entry name" value="TIM_1"/>
    <property type="match status" value="1"/>
</dbReference>
<dbReference type="InterPro" id="IPR013785">
    <property type="entry name" value="Aldolase_TIM"/>
</dbReference>
<protein>
    <submittedName>
        <fullName evidence="2">Triose-phosphate isomerase</fullName>
    </submittedName>
</protein>
<dbReference type="InterPro" id="IPR035990">
    <property type="entry name" value="TIM_sf"/>
</dbReference>
<sequence length="270" mass="28789">MTARPAHLSSADPPQKLIIANWKLHGDAAHVERWVHAVQSLEEIRSGRIQVILCPPAIWLERACRHVHGEWLTLGIQNVSAEAEGSFTGEISAAMAFEAGARYALVGHSERRRLFGETDQVVACKVEQSMRAGLVPVVCIGETAEERRAGQTERVLARQLEGLGAIGGASLQALWIAYEPVWSIGTGTPATAESILEAASFIRAHVVSSDATIHAELRLFYGGSVGVGNASALGALEGVDGLLVGRASVETDSMIALCRQVAGGDARWRL</sequence>
<dbReference type="PANTHER" id="PTHR21139:SF42">
    <property type="entry name" value="TRIOSEPHOSPHATE ISOMERASE"/>
    <property type="match status" value="1"/>
</dbReference>
<accession>T1AWZ7</accession>
<dbReference type="SUPFAM" id="SSF51351">
    <property type="entry name" value="Triosephosphate isomerase (TIM)"/>
    <property type="match status" value="1"/>
</dbReference>
<gene>
    <name evidence="2" type="ORF">B1B_06464</name>
</gene>
<dbReference type="NCBIfam" id="TIGR00419">
    <property type="entry name" value="tim"/>
    <property type="match status" value="1"/>
</dbReference>
<dbReference type="InterPro" id="IPR020861">
    <property type="entry name" value="Triosephosphate_isomerase_AS"/>
</dbReference>
<dbReference type="Gene3D" id="3.20.20.70">
    <property type="entry name" value="Aldolase class I"/>
    <property type="match status" value="1"/>
</dbReference>
<reference evidence="2" key="1">
    <citation type="submission" date="2013-08" db="EMBL/GenBank/DDBJ databases">
        <authorList>
            <person name="Mendez C."/>
            <person name="Richter M."/>
            <person name="Ferrer M."/>
            <person name="Sanchez J."/>
        </authorList>
    </citation>
    <scope>NUCLEOTIDE SEQUENCE</scope>
</reference>
<dbReference type="PANTHER" id="PTHR21139">
    <property type="entry name" value="TRIOSEPHOSPHATE ISOMERASE"/>
    <property type="match status" value="1"/>
</dbReference>
<dbReference type="GO" id="GO:0006096">
    <property type="term" value="P:glycolytic process"/>
    <property type="evidence" value="ECO:0007669"/>
    <property type="project" value="TreeGrafter"/>
</dbReference>
<reference evidence="2" key="2">
    <citation type="journal article" date="2014" name="ISME J.">
        <title>Microbial stratification in low pH oxic and suboxic macroscopic growths along an acid mine drainage.</title>
        <authorList>
            <person name="Mendez-Garcia C."/>
            <person name="Mesa V."/>
            <person name="Sprenger R.R."/>
            <person name="Richter M."/>
            <person name="Diez M.S."/>
            <person name="Solano J."/>
            <person name="Bargiela R."/>
            <person name="Golyshina O.V."/>
            <person name="Manteca A."/>
            <person name="Ramos J.L."/>
            <person name="Gallego J.R."/>
            <person name="Llorente I."/>
            <person name="Martins Dos Santos V.A."/>
            <person name="Jensen O.N."/>
            <person name="Pelaez A.I."/>
            <person name="Sanchez J."/>
            <person name="Ferrer M."/>
        </authorList>
    </citation>
    <scope>NUCLEOTIDE SEQUENCE</scope>
</reference>
<dbReference type="PROSITE" id="PS51440">
    <property type="entry name" value="TIM_2"/>
    <property type="match status" value="1"/>
</dbReference>
<evidence type="ECO:0000313" key="2">
    <source>
        <dbReference type="EMBL" id="EQD65131.1"/>
    </source>
</evidence>
<evidence type="ECO:0000256" key="1">
    <source>
        <dbReference type="ARBA" id="ARBA00023235"/>
    </source>
</evidence>
<dbReference type="EMBL" id="AUZY01004099">
    <property type="protein sequence ID" value="EQD65131.1"/>
    <property type="molecule type" value="Genomic_DNA"/>
</dbReference>
<dbReference type="Pfam" id="PF00121">
    <property type="entry name" value="TIM"/>
    <property type="match status" value="1"/>
</dbReference>
<organism evidence="2">
    <name type="scientific">mine drainage metagenome</name>
    <dbReference type="NCBI Taxonomy" id="410659"/>
    <lineage>
        <taxon>unclassified sequences</taxon>
        <taxon>metagenomes</taxon>
        <taxon>ecological metagenomes</taxon>
    </lineage>
</organism>